<dbReference type="InterPro" id="IPR011057">
    <property type="entry name" value="Mss4-like_sf"/>
</dbReference>
<feature type="domain" description="CENP-V/GFA" evidence="4">
    <location>
        <begin position="3"/>
        <end position="115"/>
    </location>
</feature>
<dbReference type="OrthoDB" id="9805575at2"/>
<evidence type="ECO:0000313" key="6">
    <source>
        <dbReference type="Proteomes" id="UP000319148"/>
    </source>
</evidence>
<dbReference type="Gene3D" id="2.170.150.70">
    <property type="match status" value="1"/>
</dbReference>
<evidence type="ECO:0000256" key="2">
    <source>
        <dbReference type="ARBA" id="ARBA00022723"/>
    </source>
</evidence>
<dbReference type="AlphaFoldDB" id="A0A501PCQ7"/>
<protein>
    <submittedName>
        <fullName evidence="5">GFA family protein</fullName>
    </submittedName>
</protein>
<keyword evidence="3" id="KW-0862">Zinc</keyword>
<comment type="similarity">
    <text evidence="1">Belongs to the Gfa family.</text>
</comment>
<dbReference type="PANTHER" id="PTHR28620:SF1">
    <property type="entry name" value="CENP-V_GFA DOMAIN-CONTAINING PROTEIN"/>
    <property type="match status" value="1"/>
</dbReference>
<dbReference type="InterPro" id="IPR006913">
    <property type="entry name" value="CENP-V/GFA"/>
</dbReference>
<keyword evidence="6" id="KW-1185">Reference proteome</keyword>
<dbReference type="Proteomes" id="UP000319148">
    <property type="component" value="Unassembled WGS sequence"/>
</dbReference>
<accession>A0A501PCQ7</accession>
<organism evidence="5 6">
    <name type="scientific">Emcibacter nanhaiensis</name>
    <dbReference type="NCBI Taxonomy" id="1505037"/>
    <lineage>
        <taxon>Bacteria</taxon>
        <taxon>Pseudomonadati</taxon>
        <taxon>Pseudomonadota</taxon>
        <taxon>Alphaproteobacteria</taxon>
        <taxon>Emcibacterales</taxon>
        <taxon>Emcibacteraceae</taxon>
        <taxon>Emcibacter</taxon>
    </lineage>
</organism>
<dbReference type="EMBL" id="VFIY01000018">
    <property type="protein sequence ID" value="TPD57831.1"/>
    <property type="molecule type" value="Genomic_DNA"/>
</dbReference>
<sequence>MKHRGSCHCGTVTFEVEAPAVIDAVRCNCSMCSKTGFVHLIVPKEDFHLKSGADIITTYTFNTHTAKHTFCSVCGVKSFYTPRSHPDGISVNVNCLDPGTTEGINYSDFDGANWEENIENLRSKD</sequence>
<dbReference type="GO" id="GO:0046872">
    <property type="term" value="F:metal ion binding"/>
    <property type="evidence" value="ECO:0007669"/>
    <property type="project" value="UniProtKB-KW"/>
</dbReference>
<dbReference type="PANTHER" id="PTHR28620">
    <property type="entry name" value="CENTROMERE PROTEIN V"/>
    <property type="match status" value="1"/>
</dbReference>
<evidence type="ECO:0000259" key="4">
    <source>
        <dbReference type="PROSITE" id="PS51891"/>
    </source>
</evidence>
<comment type="caution">
    <text evidence="5">The sequence shown here is derived from an EMBL/GenBank/DDBJ whole genome shotgun (WGS) entry which is preliminary data.</text>
</comment>
<keyword evidence="2" id="KW-0479">Metal-binding</keyword>
<gene>
    <name evidence="5" type="ORF">FIV46_17160</name>
</gene>
<evidence type="ECO:0000313" key="5">
    <source>
        <dbReference type="EMBL" id="TPD57831.1"/>
    </source>
</evidence>
<dbReference type="InterPro" id="IPR052355">
    <property type="entry name" value="CENP-V-like"/>
</dbReference>
<name>A0A501PCQ7_9PROT</name>
<evidence type="ECO:0000256" key="1">
    <source>
        <dbReference type="ARBA" id="ARBA00005495"/>
    </source>
</evidence>
<dbReference type="SUPFAM" id="SSF51316">
    <property type="entry name" value="Mss4-like"/>
    <property type="match status" value="1"/>
</dbReference>
<dbReference type="PROSITE" id="PS51891">
    <property type="entry name" value="CENP_V_GFA"/>
    <property type="match status" value="1"/>
</dbReference>
<reference evidence="6" key="1">
    <citation type="submission" date="2019-06" db="EMBL/GenBank/DDBJ databases">
        <title>The complete genome of Emcibacter congregatus ZYLT.</title>
        <authorList>
            <person name="Zhao Z."/>
        </authorList>
    </citation>
    <scope>NUCLEOTIDE SEQUENCE [LARGE SCALE GENOMIC DNA]</scope>
    <source>
        <strain evidence="6">MCCC 1A06723</strain>
    </source>
</reference>
<evidence type="ECO:0000256" key="3">
    <source>
        <dbReference type="ARBA" id="ARBA00022833"/>
    </source>
</evidence>
<dbReference type="Pfam" id="PF04828">
    <property type="entry name" value="GFA"/>
    <property type="match status" value="1"/>
</dbReference>
<dbReference type="GO" id="GO:0016846">
    <property type="term" value="F:carbon-sulfur lyase activity"/>
    <property type="evidence" value="ECO:0007669"/>
    <property type="project" value="InterPro"/>
</dbReference>
<dbReference type="RefSeq" id="WP_139942147.1">
    <property type="nucleotide sequence ID" value="NZ_JBHSYP010000005.1"/>
</dbReference>
<proteinExistence type="inferred from homology"/>